<comment type="caution">
    <text evidence="1">The sequence shown here is derived from an EMBL/GenBank/DDBJ whole genome shotgun (WGS) entry which is preliminary data.</text>
</comment>
<dbReference type="Proteomes" id="UP000033428">
    <property type="component" value="Unassembled WGS sequence"/>
</dbReference>
<evidence type="ECO:0000313" key="1">
    <source>
        <dbReference type="EMBL" id="KJJ85489.1"/>
    </source>
</evidence>
<keyword evidence="2" id="KW-1185">Reference proteome</keyword>
<protein>
    <submittedName>
        <fullName evidence="1">Uncharacterized protein</fullName>
    </submittedName>
</protein>
<organism evidence="1 2">
    <name type="scientific">Candidatus Omnitrophus magneticus</name>
    <dbReference type="NCBI Taxonomy" id="1609969"/>
    <lineage>
        <taxon>Bacteria</taxon>
        <taxon>Pseudomonadati</taxon>
        <taxon>Candidatus Omnitrophota</taxon>
        <taxon>Candidatus Omnitrophus</taxon>
    </lineage>
</organism>
<reference evidence="1 2" key="1">
    <citation type="submission" date="2015-02" db="EMBL/GenBank/DDBJ databases">
        <title>Single-cell genomics of uncultivated deep-branching MTB reveals a conserved set of magnetosome genes.</title>
        <authorList>
            <person name="Kolinko S."/>
            <person name="Richter M."/>
            <person name="Glockner F.O."/>
            <person name="Brachmann A."/>
            <person name="Schuler D."/>
        </authorList>
    </citation>
    <scope>NUCLEOTIDE SEQUENCE [LARGE SCALE GENOMIC DNA]</scope>
    <source>
        <strain evidence="1">SKK-01</strain>
    </source>
</reference>
<accession>A0A0F0CTX9</accession>
<name>A0A0F0CTX9_9BACT</name>
<gene>
    <name evidence="1" type="ORF">OMAG_000642</name>
</gene>
<sequence>MPLIMACHKYETGFSLLAYTAKAEISNFLKQSLERTSISPLARL</sequence>
<dbReference type="AlphaFoldDB" id="A0A0F0CTX9"/>
<evidence type="ECO:0000313" key="2">
    <source>
        <dbReference type="Proteomes" id="UP000033428"/>
    </source>
</evidence>
<proteinExistence type="predicted"/>
<dbReference type="EMBL" id="JYNY01000140">
    <property type="protein sequence ID" value="KJJ85489.1"/>
    <property type="molecule type" value="Genomic_DNA"/>
</dbReference>